<accession>A0A450TDF5</accession>
<organism evidence="2">
    <name type="scientific">Candidatus Kentrum sp. DK</name>
    <dbReference type="NCBI Taxonomy" id="2126562"/>
    <lineage>
        <taxon>Bacteria</taxon>
        <taxon>Pseudomonadati</taxon>
        <taxon>Pseudomonadota</taxon>
        <taxon>Gammaproteobacteria</taxon>
        <taxon>Candidatus Kentrum</taxon>
    </lineage>
</organism>
<dbReference type="EMBL" id="CAADEX010000144">
    <property type="protein sequence ID" value="VFJ65030.1"/>
    <property type="molecule type" value="Genomic_DNA"/>
</dbReference>
<dbReference type="InterPro" id="IPR025427">
    <property type="entry name" value="DUF4160"/>
</dbReference>
<name>A0A450TDF5_9GAMM</name>
<evidence type="ECO:0008006" key="3">
    <source>
        <dbReference type="Google" id="ProtNLM"/>
    </source>
</evidence>
<reference evidence="2" key="1">
    <citation type="submission" date="2019-02" db="EMBL/GenBank/DDBJ databases">
        <authorList>
            <person name="Gruber-Vodicka R. H."/>
            <person name="Seah K. B. B."/>
        </authorList>
    </citation>
    <scope>NUCLEOTIDE SEQUENCE</scope>
    <source>
        <strain evidence="1">BECK_DK161</strain>
        <strain evidence="2">BECK_DK47</strain>
    </source>
</reference>
<protein>
    <recommendedName>
        <fullName evidence="3">DUF4160 domain-containing protein</fullName>
    </recommendedName>
</protein>
<dbReference type="AlphaFoldDB" id="A0A450TDF5"/>
<evidence type="ECO:0000313" key="2">
    <source>
        <dbReference type="EMBL" id="VFJ65030.1"/>
    </source>
</evidence>
<proteinExistence type="predicted"/>
<dbReference type="Pfam" id="PF13711">
    <property type="entry name" value="DUF4160"/>
    <property type="match status" value="1"/>
</dbReference>
<sequence>MPTVKGIPGPYRFYFYRFDGNEPRHVYIRREKYICKFWLEPLSLGKNTGFLATELRSIRKILVTAYYLSCGVGGRGSRRALFPKHLRRSEPRPPGWLR</sequence>
<evidence type="ECO:0000313" key="1">
    <source>
        <dbReference type="EMBL" id="VFJ48363.1"/>
    </source>
</evidence>
<dbReference type="EMBL" id="CAADEY010000021">
    <property type="protein sequence ID" value="VFJ48363.1"/>
    <property type="molecule type" value="Genomic_DNA"/>
</dbReference>
<gene>
    <name evidence="2" type="ORF">BECKDK2373B_GA0170837_11444</name>
    <name evidence="1" type="ORF">BECKDK2373C_GA0170839_102135</name>
</gene>